<evidence type="ECO:0008006" key="3">
    <source>
        <dbReference type="Google" id="ProtNLM"/>
    </source>
</evidence>
<sequence>CPGTLGVGALIPGSQENLHVTNGGKTTLTNRLIQALPNCCVVHQDDFFKPQDQIQVGEDGFKQWDGKNGVRYRMQ</sequence>
<dbReference type="AlphaFoldDB" id="A0A670ZJU0"/>
<dbReference type="Proteomes" id="UP000472273">
    <property type="component" value="Unplaced"/>
</dbReference>
<name>A0A670ZJU0_PSETE</name>
<dbReference type="GeneTree" id="ENSGT00940000159842"/>
<protein>
    <recommendedName>
        <fullName evidence="3">Phosphoribulokinase/uridine kinase domain-containing protein</fullName>
    </recommendedName>
</protein>
<accession>A0A670ZJU0</accession>
<dbReference type="Ensembl" id="ENSPTXT00000023786.1">
    <property type="protein sequence ID" value="ENSPTXP00000023073.1"/>
    <property type="gene ID" value="ENSPTXG00000015985.1"/>
</dbReference>
<proteinExistence type="predicted"/>
<dbReference type="Gene3D" id="3.40.50.300">
    <property type="entry name" value="P-loop containing nucleotide triphosphate hydrolases"/>
    <property type="match status" value="1"/>
</dbReference>
<dbReference type="SUPFAM" id="SSF52540">
    <property type="entry name" value="P-loop containing nucleoside triphosphate hydrolases"/>
    <property type="match status" value="1"/>
</dbReference>
<organism evidence="1 2">
    <name type="scientific">Pseudonaja textilis</name>
    <name type="common">Eastern brown snake</name>
    <dbReference type="NCBI Taxonomy" id="8673"/>
    <lineage>
        <taxon>Eukaryota</taxon>
        <taxon>Metazoa</taxon>
        <taxon>Chordata</taxon>
        <taxon>Craniata</taxon>
        <taxon>Vertebrata</taxon>
        <taxon>Euteleostomi</taxon>
        <taxon>Lepidosauria</taxon>
        <taxon>Squamata</taxon>
        <taxon>Bifurcata</taxon>
        <taxon>Unidentata</taxon>
        <taxon>Episquamata</taxon>
        <taxon>Toxicofera</taxon>
        <taxon>Serpentes</taxon>
        <taxon>Colubroidea</taxon>
        <taxon>Elapidae</taxon>
        <taxon>Hydrophiinae</taxon>
        <taxon>Pseudonaja</taxon>
    </lineage>
</organism>
<evidence type="ECO:0000313" key="2">
    <source>
        <dbReference type="Proteomes" id="UP000472273"/>
    </source>
</evidence>
<reference evidence="1" key="1">
    <citation type="submission" date="2025-05" db="UniProtKB">
        <authorList>
            <consortium name="Ensembl"/>
        </authorList>
    </citation>
    <scope>IDENTIFICATION</scope>
</reference>
<dbReference type="InterPro" id="IPR027417">
    <property type="entry name" value="P-loop_NTPase"/>
</dbReference>
<dbReference type="OMA" id="FKSQDQI"/>
<evidence type="ECO:0000313" key="1">
    <source>
        <dbReference type="Ensembl" id="ENSPTXP00000023073.1"/>
    </source>
</evidence>
<keyword evidence="2" id="KW-1185">Reference proteome</keyword>
<dbReference type="Ensembl" id="ENSPTXT00000023785.1">
    <property type="protein sequence ID" value="ENSPTXP00000023072.1"/>
    <property type="gene ID" value="ENSPTXG00000015984.1"/>
</dbReference>